<name>A0AAD5TDU7_9FUNG</name>
<reference evidence="2" key="1">
    <citation type="submission" date="2020-05" db="EMBL/GenBank/DDBJ databases">
        <title>Phylogenomic resolution of chytrid fungi.</title>
        <authorList>
            <person name="Stajich J.E."/>
            <person name="Amses K."/>
            <person name="Simmons R."/>
            <person name="Seto K."/>
            <person name="Myers J."/>
            <person name="Bonds A."/>
            <person name="Quandt C.A."/>
            <person name="Barry K."/>
            <person name="Liu P."/>
            <person name="Grigoriev I."/>
            <person name="Longcore J.E."/>
            <person name="James T.Y."/>
        </authorList>
    </citation>
    <scope>NUCLEOTIDE SEQUENCE</scope>
    <source>
        <strain evidence="2">JEL0379</strain>
    </source>
</reference>
<evidence type="ECO:0000313" key="3">
    <source>
        <dbReference type="Proteomes" id="UP001212152"/>
    </source>
</evidence>
<feature type="compositionally biased region" description="Low complexity" evidence="1">
    <location>
        <begin position="716"/>
        <end position="728"/>
    </location>
</feature>
<feature type="compositionally biased region" description="Pro residues" evidence="1">
    <location>
        <begin position="527"/>
        <end position="536"/>
    </location>
</feature>
<feature type="compositionally biased region" description="Basic and acidic residues" evidence="1">
    <location>
        <begin position="280"/>
        <end position="290"/>
    </location>
</feature>
<feature type="region of interest" description="Disordered" evidence="1">
    <location>
        <begin position="418"/>
        <end position="441"/>
    </location>
</feature>
<evidence type="ECO:0000256" key="1">
    <source>
        <dbReference type="SAM" id="MobiDB-lite"/>
    </source>
</evidence>
<feature type="compositionally biased region" description="Polar residues" evidence="1">
    <location>
        <begin position="377"/>
        <end position="386"/>
    </location>
</feature>
<keyword evidence="3" id="KW-1185">Reference proteome</keyword>
<comment type="caution">
    <text evidence="2">The sequence shown here is derived from an EMBL/GenBank/DDBJ whole genome shotgun (WGS) entry which is preliminary data.</text>
</comment>
<feature type="region of interest" description="Disordered" evidence="1">
    <location>
        <begin position="1"/>
        <end position="93"/>
    </location>
</feature>
<feature type="compositionally biased region" description="Pro residues" evidence="1">
    <location>
        <begin position="508"/>
        <end position="517"/>
    </location>
</feature>
<dbReference type="EMBL" id="JADGJQ010000070">
    <property type="protein sequence ID" value="KAJ3173448.1"/>
    <property type="molecule type" value="Genomic_DNA"/>
</dbReference>
<feature type="compositionally biased region" description="Gly residues" evidence="1">
    <location>
        <begin position="729"/>
        <end position="738"/>
    </location>
</feature>
<feature type="region of interest" description="Disordered" evidence="1">
    <location>
        <begin position="499"/>
        <end position="836"/>
    </location>
</feature>
<feature type="region of interest" description="Disordered" evidence="1">
    <location>
        <begin position="302"/>
        <end position="390"/>
    </location>
</feature>
<feature type="region of interest" description="Disordered" evidence="1">
    <location>
        <begin position="276"/>
        <end position="295"/>
    </location>
</feature>
<feature type="compositionally biased region" description="Low complexity" evidence="1">
    <location>
        <begin position="343"/>
        <end position="359"/>
    </location>
</feature>
<dbReference type="Proteomes" id="UP001212152">
    <property type="component" value="Unassembled WGS sequence"/>
</dbReference>
<feature type="compositionally biased region" description="Basic and acidic residues" evidence="1">
    <location>
        <begin position="312"/>
        <end position="321"/>
    </location>
</feature>
<evidence type="ECO:0008006" key="4">
    <source>
        <dbReference type="Google" id="ProtNLM"/>
    </source>
</evidence>
<dbReference type="Gene3D" id="6.10.140.1620">
    <property type="match status" value="1"/>
</dbReference>
<feature type="compositionally biased region" description="Polar residues" evidence="1">
    <location>
        <begin position="1"/>
        <end position="14"/>
    </location>
</feature>
<feature type="compositionally biased region" description="Basic and acidic residues" evidence="1">
    <location>
        <begin position="360"/>
        <end position="376"/>
    </location>
</feature>
<proteinExistence type="predicted"/>
<feature type="region of interest" description="Disordered" evidence="1">
    <location>
        <begin position="243"/>
        <end position="267"/>
    </location>
</feature>
<protein>
    <recommendedName>
        <fullName evidence="4">WH2 domain-containing protein</fullName>
    </recommendedName>
</protein>
<feature type="compositionally biased region" description="Low complexity" evidence="1">
    <location>
        <begin position="41"/>
        <end position="50"/>
    </location>
</feature>
<accession>A0AAD5TDU7</accession>
<sequence length="836" mass="84006">MEVLQTSSTGSLSMPQYEISADEMQRQSAMLREDDSESQDLHAAADLQDASTSDHHRYSQDISPDAPHNDLDARGSGHIAGDDAAEDHAAAADAGANADSAAAGGGSAAAATTADQANAYHTEILPSILDAFLRSHENLKEIVNHSENLYFGPDAITADKSRYAEAQSQTNGYAKQGMSALAYQLYTAAENLGKFLDLQEGMVDKLKHETSSANEVRNVPKLPAQPQLQLNLKMFQSIGIIPNAPPPSRRASRVAGDGGPTVYNPSKMTLGQVASLSRADTAKGPHRDTLTDLFQTTPLAKRLSISSGSSVSRREPTRDFSRGSTGAAGPAPLGLFELAPPDSGISGSQTSSASSLAAAKTDEPQSQRRPDSRASREFSNSSARSTARSERGVLTAAGLLDHSPQQHGSVSNLVRTKTGLSSSNSSIDQQQATGQRLQPTLSVSSLHRSALPPSRSISNVHQTAVVMPPSLSATSLSGGAGVSSQRASIIRLVVAEPAAEATEAPVASQPPPPPAPAPAAAAASTSAPPPPPPPPFIAAASPSSGGGPPAPPPPPVVASQIPPIKTSGGPPPPPPPPAVASPSSGGPPPPPPPPPTPGGAGGPPPPPPPPPTPRGAGGPPPPPPPPPMTPTNAGPPPPPPPPVTTGGGPPPPPPPPPAGGGGGPPPPPPPPASGGGGPPPPPPPPGAGGGPPPPPPPAGDLQAQLANALKGKTLRPAASPADSTPAASSGGGGGGAGGSLQDQLAMAFKNRGTMRKPTGDGGPPPAAAAKEPEPVSMQDQLRMTLQRRAQRAPSGNDLDAGAPKPKAEPAMDFQSQLRGALKSRRTFGLQRGLSAV</sequence>
<gene>
    <name evidence="2" type="ORF">HDU87_007609</name>
</gene>
<evidence type="ECO:0000313" key="2">
    <source>
        <dbReference type="EMBL" id="KAJ3173448.1"/>
    </source>
</evidence>
<dbReference type="AlphaFoldDB" id="A0AAD5TDU7"/>
<feature type="compositionally biased region" description="Pro residues" evidence="1">
    <location>
        <begin position="569"/>
        <end position="698"/>
    </location>
</feature>
<organism evidence="2 3">
    <name type="scientific">Geranomyces variabilis</name>
    <dbReference type="NCBI Taxonomy" id="109894"/>
    <lineage>
        <taxon>Eukaryota</taxon>
        <taxon>Fungi</taxon>
        <taxon>Fungi incertae sedis</taxon>
        <taxon>Chytridiomycota</taxon>
        <taxon>Chytridiomycota incertae sedis</taxon>
        <taxon>Chytridiomycetes</taxon>
        <taxon>Spizellomycetales</taxon>
        <taxon>Powellomycetaceae</taxon>
        <taxon>Geranomyces</taxon>
    </lineage>
</organism>